<gene>
    <name evidence="1" type="ORF">BcellWH2_01213</name>
</gene>
<reference evidence="1 2" key="1">
    <citation type="journal article" date="2015" name="Science">
        <title>Genetic determinants of in vivo fitness and diet responsiveness in multiple human gut Bacteroides.</title>
        <authorList>
            <person name="Wu M."/>
            <person name="McNulty N.P."/>
            <person name="Rodionov D.A."/>
            <person name="Khoroshkin M.S."/>
            <person name="Griffin N.W."/>
            <person name="Cheng J."/>
            <person name="Latreille P."/>
            <person name="Kerstetter R.A."/>
            <person name="Terrapon N."/>
            <person name="Henrissat B."/>
            <person name="Osterman A.L."/>
            <person name="Gordon J.I."/>
        </authorList>
    </citation>
    <scope>NUCLEOTIDE SEQUENCE [LARGE SCALE GENOMIC DNA]</scope>
    <source>
        <strain evidence="1 2">WH2</strain>
    </source>
</reference>
<proteinExistence type="predicted"/>
<dbReference type="InterPro" id="IPR034650">
    <property type="entry name" value="YuaB-like"/>
</dbReference>
<dbReference type="KEGG" id="bcel:BcellWH2_01213"/>
<dbReference type="RefSeq" id="WP_029428359.1">
    <property type="nucleotide sequence ID" value="NZ_CP012801.1"/>
</dbReference>
<name>A0A0N7IEV7_9BACE</name>
<protein>
    <submittedName>
        <fullName evidence="1">Pectate lyase superfamily protein</fullName>
    </submittedName>
</protein>
<dbReference type="InterPro" id="IPR051801">
    <property type="entry name" value="GH28_Enzymes"/>
</dbReference>
<keyword evidence="1" id="KW-0456">Lyase</keyword>
<dbReference type="EMBL" id="CP012801">
    <property type="protein sequence ID" value="ALJ58475.1"/>
    <property type="molecule type" value="Genomic_DNA"/>
</dbReference>
<evidence type="ECO:0000313" key="1">
    <source>
        <dbReference type="EMBL" id="ALJ58475.1"/>
    </source>
</evidence>
<dbReference type="CDD" id="cd14670">
    <property type="entry name" value="BslA_like"/>
    <property type="match status" value="1"/>
</dbReference>
<dbReference type="GO" id="GO:0016829">
    <property type="term" value="F:lyase activity"/>
    <property type="evidence" value="ECO:0007669"/>
    <property type="project" value="UniProtKB-KW"/>
</dbReference>
<organism evidence="1 2">
    <name type="scientific">Bacteroides cellulosilyticus</name>
    <dbReference type="NCBI Taxonomy" id="246787"/>
    <lineage>
        <taxon>Bacteria</taxon>
        <taxon>Pseudomonadati</taxon>
        <taxon>Bacteroidota</taxon>
        <taxon>Bacteroidia</taxon>
        <taxon>Bacteroidales</taxon>
        <taxon>Bacteroidaceae</taxon>
        <taxon>Bacteroides</taxon>
    </lineage>
</organism>
<dbReference type="InterPro" id="IPR011050">
    <property type="entry name" value="Pectin_lyase_fold/virulence"/>
</dbReference>
<dbReference type="Proteomes" id="UP000061809">
    <property type="component" value="Chromosome"/>
</dbReference>
<dbReference type="SUPFAM" id="SSF51126">
    <property type="entry name" value="Pectin lyase-like"/>
    <property type="match status" value="1"/>
</dbReference>
<dbReference type="PATRIC" id="fig|246787.4.peg.1251"/>
<sequence>MRNTLLDMRSVLSKTFLLSLLLGVAGASIQAGELYPWQLTRDSLLLFEGSTYRYTVDTPENEGLSSTLPSVEALKEQLAHSGSGIYRLFTSAGQEKTEGFPAHGDYLQSTSKRRLLVGVCKGALPPVIKLDRTAFTIKTAGSLTLDFYAGQRSPMTTVTIRVPEGIDVTLDNTTVNVIGRGEVILRDLHKQSIGRTGTNYSYKKVGDVEIRKDGKKGTLLIFKDLDFRPSNGSDIRLCFRGVVIPEKGNYTFEADYITSQPEVLHSPVATATFEGVTTVSDFTRTPLQAFTYKKNWDLSFTSFYWTAPRNAESVTLLLSEDKGRTWKPVRTAILPDDDFAAAGRLNPNQLYAFKLLVKGGDNQGESNIAWFYSGLQDIKTAGVKGDGIADDTETINQAIKEMSKLGGGILRFTAGTYNVRTVHLLSNVWLHLDADATIQGLPGGDAPETTWFSDRAYRSGLSPTDPRPYADPENYLTKQDVGHTFFRNAMFFGERIDNVKIVGTGRITGNGNLVTSDKVMNNAPEKRCDKMFSLKLCTNIEIGGWNIDKDMWYDPQKDEPYYIDADGQKNYDVSNMLHIDQGGHFVLLATGTDGIHVHDTYFAKHNTRNARDIYDFMACNDVTVTNIYSRVSSDDIVKPGSDCSLGFTRPARNYMVRNIVGDTNCNLFQIGSETADDIQDLYVDNIYVLGANKAGFSISTNDGGHIKNVYLNSGKTGAIHSRSVMHRTRAPFFISISNRGRVLGADVAPFTFTENGNVRKELLVTNSDIGQVENIVICGVDIDEVYGGSSFRGERWKAYDGSQSTATPIIAGFKLPDTEVVEGGLTFRLPNGQHTGYINNVQFHDVNLLVKGGHPVEDAEAYPPEIGVGRYNVGDLKIQPSFGFWARHVKDFLLDNCSINAEQKDGRYAVVLDDVIGGEIKKLKVKEGITDKENVKVLRSKDIDIQK</sequence>
<dbReference type="AlphaFoldDB" id="A0A0N7IEV7"/>
<dbReference type="PANTHER" id="PTHR31339">
    <property type="entry name" value="PECTIN LYASE-RELATED"/>
    <property type="match status" value="1"/>
</dbReference>
<accession>A0A0N7IEV7</accession>
<evidence type="ECO:0000313" key="2">
    <source>
        <dbReference type="Proteomes" id="UP000061809"/>
    </source>
</evidence>
<dbReference type="InterPro" id="IPR012334">
    <property type="entry name" value="Pectin_lyas_fold"/>
</dbReference>
<dbReference type="PANTHER" id="PTHR31339:SF9">
    <property type="entry name" value="PLASMIN AND FIBRONECTIN-BINDING PROTEIN A"/>
    <property type="match status" value="1"/>
</dbReference>
<dbReference type="Gene3D" id="2.160.20.10">
    <property type="entry name" value="Single-stranded right-handed beta-helix, Pectin lyase-like"/>
    <property type="match status" value="1"/>
</dbReference>